<dbReference type="Pfam" id="PF14358">
    <property type="entry name" value="DUF4405"/>
    <property type="match status" value="1"/>
</dbReference>
<gene>
    <name evidence="4" type="ORF">H9914_08565</name>
</gene>
<reference evidence="4" key="1">
    <citation type="journal article" date="2021" name="PeerJ">
        <title>Extensive microbial diversity within the chicken gut microbiome revealed by metagenomics and culture.</title>
        <authorList>
            <person name="Gilroy R."/>
            <person name="Ravi A."/>
            <person name="Getino M."/>
            <person name="Pursley I."/>
            <person name="Horton D.L."/>
            <person name="Alikhan N.F."/>
            <person name="Baker D."/>
            <person name="Gharbi K."/>
            <person name="Hall N."/>
            <person name="Watson M."/>
            <person name="Adriaenssens E.M."/>
            <person name="Foster-Nyarko E."/>
            <person name="Jarju S."/>
            <person name="Secka A."/>
            <person name="Antonio M."/>
            <person name="Oren A."/>
            <person name="Chaudhuri R.R."/>
            <person name="La Ragione R."/>
            <person name="Hildebrand F."/>
            <person name="Pallen M.J."/>
        </authorList>
    </citation>
    <scope>NUCLEOTIDE SEQUENCE</scope>
    <source>
        <strain evidence="4">ChiBcec6-4105</strain>
    </source>
</reference>
<feature type="transmembrane region" description="Helical" evidence="2">
    <location>
        <begin position="153"/>
        <end position="171"/>
    </location>
</feature>
<organism evidence="4 5">
    <name type="scientific">Candidatus Blautia avicola</name>
    <dbReference type="NCBI Taxonomy" id="2838483"/>
    <lineage>
        <taxon>Bacteria</taxon>
        <taxon>Bacillati</taxon>
        <taxon>Bacillota</taxon>
        <taxon>Clostridia</taxon>
        <taxon>Lachnospirales</taxon>
        <taxon>Lachnospiraceae</taxon>
        <taxon>Blautia</taxon>
    </lineage>
</organism>
<feature type="transmembrane region" description="Helical" evidence="2">
    <location>
        <begin position="64"/>
        <end position="90"/>
    </location>
</feature>
<feature type="region of interest" description="Disordered" evidence="1">
    <location>
        <begin position="228"/>
        <end position="250"/>
    </location>
</feature>
<feature type="transmembrane region" description="Helical" evidence="2">
    <location>
        <begin position="110"/>
        <end position="132"/>
    </location>
</feature>
<evidence type="ECO:0000256" key="1">
    <source>
        <dbReference type="SAM" id="MobiDB-lite"/>
    </source>
</evidence>
<proteinExistence type="predicted"/>
<evidence type="ECO:0000259" key="3">
    <source>
        <dbReference type="Pfam" id="PF14358"/>
    </source>
</evidence>
<comment type="caution">
    <text evidence="4">The sequence shown here is derived from an EMBL/GenBank/DDBJ whole genome shotgun (WGS) entry which is preliminary data.</text>
</comment>
<dbReference type="AlphaFoldDB" id="A0A9D2QX90"/>
<keyword evidence="2" id="KW-0812">Transmembrane</keyword>
<accession>A0A9D2QX90</accession>
<feature type="compositionally biased region" description="Basic and acidic residues" evidence="1">
    <location>
        <begin position="236"/>
        <end position="250"/>
    </location>
</feature>
<evidence type="ECO:0000313" key="4">
    <source>
        <dbReference type="EMBL" id="HJD29026.1"/>
    </source>
</evidence>
<dbReference type="InterPro" id="IPR025517">
    <property type="entry name" value="DUF4405"/>
</dbReference>
<keyword evidence="2" id="KW-1133">Transmembrane helix</keyword>
<feature type="transmembrane region" description="Helical" evidence="2">
    <location>
        <begin position="9"/>
        <end position="29"/>
    </location>
</feature>
<evidence type="ECO:0000313" key="5">
    <source>
        <dbReference type="Proteomes" id="UP000823892"/>
    </source>
</evidence>
<dbReference type="Proteomes" id="UP000823892">
    <property type="component" value="Unassembled WGS sequence"/>
</dbReference>
<protein>
    <submittedName>
        <fullName evidence="4">DUF4405 domain-containing protein</fullName>
    </submittedName>
</protein>
<evidence type="ECO:0000256" key="2">
    <source>
        <dbReference type="SAM" id="Phobius"/>
    </source>
</evidence>
<sequence length="250" mass="28521">MKSKSKIKLAVDLLMTLTLLFLMGYQLWGETAHEWAGTGMFLLFLAHHLLNFDWYKNLFRGKYTVIRVLINAVNLALLAVMICLMASGITMSRHVFAFLPLTGGMGTARLVHMAACYWGFVLMALHLGLHWGMMMARLRKLSGMTKSSRIHCVLFRILGIMIAGYGLYVFVTRDLAAYMFLMTQFVFLDYSESPLSFYIDCLAMMGLFIWIAHYLSAILQKSGKKKRIPQTNGKTVSEKAENKKMRNMEN</sequence>
<reference evidence="4" key="2">
    <citation type="submission" date="2021-04" db="EMBL/GenBank/DDBJ databases">
        <authorList>
            <person name="Gilroy R."/>
        </authorList>
    </citation>
    <scope>NUCLEOTIDE SEQUENCE</scope>
    <source>
        <strain evidence="4">ChiBcec6-4105</strain>
    </source>
</reference>
<feature type="domain" description="Flavinylation-associated cytochrome" evidence="3">
    <location>
        <begin position="73"/>
        <end position="131"/>
    </location>
</feature>
<feature type="transmembrane region" description="Helical" evidence="2">
    <location>
        <begin position="197"/>
        <end position="219"/>
    </location>
</feature>
<dbReference type="EMBL" id="DWUY01000193">
    <property type="protein sequence ID" value="HJD29026.1"/>
    <property type="molecule type" value="Genomic_DNA"/>
</dbReference>
<name>A0A9D2QX90_9FIRM</name>
<keyword evidence="2" id="KW-0472">Membrane</keyword>
<feature type="transmembrane region" description="Helical" evidence="2">
    <location>
        <begin position="35"/>
        <end position="52"/>
    </location>
</feature>